<name>A0AAV3ZP74_9GAST</name>
<keyword evidence="1" id="KW-0472">Membrane</keyword>
<reference evidence="2 3" key="1">
    <citation type="journal article" date="2021" name="Elife">
        <title>Chloroplast acquisition without the gene transfer in kleptoplastic sea slugs, Plakobranchus ocellatus.</title>
        <authorList>
            <person name="Maeda T."/>
            <person name="Takahashi S."/>
            <person name="Yoshida T."/>
            <person name="Shimamura S."/>
            <person name="Takaki Y."/>
            <person name="Nagai Y."/>
            <person name="Toyoda A."/>
            <person name="Suzuki Y."/>
            <person name="Arimoto A."/>
            <person name="Ishii H."/>
            <person name="Satoh N."/>
            <person name="Nishiyama T."/>
            <person name="Hasebe M."/>
            <person name="Maruyama T."/>
            <person name="Minagawa J."/>
            <person name="Obokata J."/>
            <person name="Shigenobu S."/>
        </authorList>
    </citation>
    <scope>NUCLEOTIDE SEQUENCE [LARGE SCALE GENOMIC DNA]</scope>
</reference>
<keyword evidence="1" id="KW-0812">Transmembrane</keyword>
<proteinExistence type="predicted"/>
<keyword evidence="1" id="KW-1133">Transmembrane helix</keyword>
<dbReference type="EMBL" id="BLXT01002786">
    <property type="protein sequence ID" value="GFN97519.1"/>
    <property type="molecule type" value="Genomic_DNA"/>
</dbReference>
<organism evidence="2 3">
    <name type="scientific">Plakobranchus ocellatus</name>
    <dbReference type="NCBI Taxonomy" id="259542"/>
    <lineage>
        <taxon>Eukaryota</taxon>
        <taxon>Metazoa</taxon>
        <taxon>Spiralia</taxon>
        <taxon>Lophotrochozoa</taxon>
        <taxon>Mollusca</taxon>
        <taxon>Gastropoda</taxon>
        <taxon>Heterobranchia</taxon>
        <taxon>Euthyneura</taxon>
        <taxon>Panpulmonata</taxon>
        <taxon>Sacoglossa</taxon>
        <taxon>Placobranchoidea</taxon>
        <taxon>Plakobranchidae</taxon>
        <taxon>Plakobranchus</taxon>
    </lineage>
</organism>
<evidence type="ECO:0000256" key="1">
    <source>
        <dbReference type="SAM" id="Phobius"/>
    </source>
</evidence>
<comment type="caution">
    <text evidence="2">The sequence shown here is derived from an EMBL/GenBank/DDBJ whole genome shotgun (WGS) entry which is preliminary data.</text>
</comment>
<evidence type="ECO:0000313" key="2">
    <source>
        <dbReference type="EMBL" id="GFN97519.1"/>
    </source>
</evidence>
<dbReference type="AlphaFoldDB" id="A0AAV3ZP74"/>
<keyword evidence="3" id="KW-1185">Reference proteome</keyword>
<protein>
    <submittedName>
        <fullName evidence="2">Uncharacterized protein</fullName>
    </submittedName>
</protein>
<gene>
    <name evidence="2" type="ORF">PoB_002402500</name>
</gene>
<feature type="transmembrane region" description="Helical" evidence="1">
    <location>
        <begin position="15"/>
        <end position="34"/>
    </location>
</feature>
<sequence>MRKSCGMCPLQGSPAGYLTALVIFLYGAVTLSGVKAQTKRTPELHDEIMTTACSIALACSGQDTCLNLPHKRGYLNTESKI</sequence>
<accession>A0AAV3ZP74</accession>
<evidence type="ECO:0000313" key="3">
    <source>
        <dbReference type="Proteomes" id="UP000735302"/>
    </source>
</evidence>
<dbReference type="Proteomes" id="UP000735302">
    <property type="component" value="Unassembled WGS sequence"/>
</dbReference>